<evidence type="ECO:0000256" key="13">
    <source>
        <dbReference type="ARBA" id="ARBA00035852"/>
    </source>
</evidence>
<evidence type="ECO:0000256" key="2">
    <source>
        <dbReference type="ARBA" id="ARBA00004496"/>
    </source>
</evidence>
<keyword evidence="11" id="KW-0472">Membrane</keyword>
<keyword evidence="8" id="KW-0276">Fatty acid metabolism</keyword>
<gene>
    <name evidence="27" type="ORF">SAMN04490220_7633</name>
</gene>
<dbReference type="Gene3D" id="3.10.129.10">
    <property type="entry name" value="Hotdog Thioesterase"/>
    <property type="match status" value="1"/>
</dbReference>
<dbReference type="Proteomes" id="UP000183407">
    <property type="component" value="Unassembled WGS sequence"/>
</dbReference>
<evidence type="ECO:0000256" key="6">
    <source>
        <dbReference type="ARBA" id="ARBA00022703"/>
    </source>
</evidence>
<dbReference type="GO" id="GO:0016020">
    <property type="term" value="C:membrane"/>
    <property type="evidence" value="ECO:0007669"/>
    <property type="project" value="UniProtKB-SubCell"/>
</dbReference>
<evidence type="ECO:0000256" key="16">
    <source>
        <dbReference type="ARBA" id="ARBA00038848"/>
    </source>
</evidence>
<feature type="compositionally biased region" description="Polar residues" evidence="24">
    <location>
        <begin position="8"/>
        <end position="19"/>
    </location>
</feature>
<dbReference type="CDD" id="cd03443">
    <property type="entry name" value="PaaI_thioesterase"/>
    <property type="match status" value="1"/>
</dbReference>
<dbReference type="InterPro" id="IPR052365">
    <property type="entry name" value="THEM4/THEM5_acyl-CoA_thioest"/>
</dbReference>
<dbReference type="PANTHER" id="PTHR12418:SF19">
    <property type="entry name" value="ACYL-COENZYME A THIOESTERASE THEM4"/>
    <property type="match status" value="1"/>
</dbReference>
<organism evidence="27 28">
    <name type="scientific">Rhodococcus jostii</name>
    <dbReference type="NCBI Taxonomy" id="132919"/>
    <lineage>
        <taxon>Bacteria</taxon>
        <taxon>Bacillati</taxon>
        <taxon>Actinomycetota</taxon>
        <taxon>Actinomycetes</taxon>
        <taxon>Mycobacteriales</taxon>
        <taxon>Nocardiaceae</taxon>
        <taxon>Rhodococcus</taxon>
    </lineage>
</organism>
<evidence type="ECO:0000256" key="3">
    <source>
        <dbReference type="ARBA" id="ARBA00004632"/>
    </source>
</evidence>
<keyword evidence="7" id="KW-0378">Hydrolase</keyword>
<evidence type="ECO:0000256" key="15">
    <source>
        <dbReference type="ARBA" id="ARBA00038456"/>
    </source>
</evidence>
<comment type="catalytic activity">
    <reaction evidence="22">
        <text>dodecanoyl-CoA + H2O = dodecanoate + CoA + H(+)</text>
        <dbReference type="Rhea" id="RHEA:30135"/>
        <dbReference type="ChEBI" id="CHEBI:15377"/>
        <dbReference type="ChEBI" id="CHEBI:15378"/>
        <dbReference type="ChEBI" id="CHEBI:18262"/>
        <dbReference type="ChEBI" id="CHEBI:57287"/>
        <dbReference type="ChEBI" id="CHEBI:57375"/>
    </reaction>
    <physiologicalReaction direction="left-to-right" evidence="22">
        <dbReference type="Rhea" id="RHEA:30136"/>
    </physiologicalReaction>
</comment>
<dbReference type="RefSeq" id="WP_073364119.1">
    <property type="nucleotide sequence ID" value="NZ_FNTL01000004.1"/>
</dbReference>
<keyword evidence="9" id="KW-0809">Transit peptide</keyword>
<feature type="region of interest" description="Disordered" evidence="24">
    <location>
        <begin position="1"/>
        <end position="26"/>
    </location>
</feature>
<evidence type="ECO:0000313" key="28">
    <source>
        <dbReference type="Proteomes" id="UP000183407"/>
    </source>
</evidence>
<evidence type="ECO:0000256" key="23">
    <source>
        <dbReference type="ARBA" id="ARBA00048180"/>
    </source>
</evidence>
<comment type="catalytic activity">
    <reaction evidence="21">
        <text>decanoyl-CoA + H2O = decanoate + CoA + H(+)</text>
        <dbReference type="Rhea" id="RHEA:40059"/>
        <dbReference type="ChEBI" id="CHEBI:15377"/>
        <dbReference type="ChEBI" id="CHEBI:15378"/>
        <dbReference type="ChEBI" id="CHEBI:27689"/>
        <dbReference type="ChEBI" id="CHEBI:57287"/>
        <dbReference type="ChEBI" id="CHEBI:61430"/>
    </reaction>
    <physiologicalReaction direction="left-to-right" evidence="21">
        <dbReference type="Rhea" id="RHEA:40060"/>
    </physiologicalReaction>
</comment>
<dbReference type="Gene3D" id="1.20.58.350">
    <property type="entry name" value="Thioesterase/thiol ester dehydrase-isomerase"/>
    <property type="match status" value="1"/>
</dbReference>
<dbReference type="InterPro" id="IPR006683">
    <property type="entry name" value="Thioestr_dom"/>
</dbReference>
<comment type="catalytic activity">
    <reaction evidence="14">
        <text>(9Z)-octadecenoyl-CoA + H2O = (9Z)-octadecenoate + CoA + H(+)</text>
        <dbReference type="Rhea" id="RHEA:40139"/>
        <dbReference type="ChEBI" id="CHEBI:15377"/>
        <dbReference type="ChEBI" id="CHEBI:15378"/>
        <dbReference type="ChEBI" id="CHEBI:30823"/>
        <dbReference type="ChEBI" id="CHEBI:57287"/>
        <dbReference type="ChEBI" id="CHEBI:57387"/>
    </reaction>
    <physiologicalReaction direction="left-to-right" evidence="14">
        <dbReference type="Rhea" id="RHEA:40140"/>
    </physiologicalReaction>
</comment>
<evidence type="ECO:0000256" key="18">
    <source>
        <dbReference type="ARBA" id="ARBA00043210"/>
    </source>
</evidence>
<evidence type="ECO:0000256" key="8">
    <source>
        <dbReference type="ARBA" id="ARBA00022832"/>
    </source>
</evidence>
<comment type="subcellular location">
    <subcellularLocation>
        <location evidence="3">Cell projection</location>
        <location evidence="3">Ruffle membrane</location>
    </subcellularLocation>
    <subcellularLocation>
        <location evidence="2">Cytoplasm</location>
    </subcellularLocation>
    <subcellularLocation>
        <location evidence="1">Membrane</location>
        <topology evidence="1">Peripheral membrane protein</topology>
    </subcellularLocation>
</comment>
<evidence type="ECO:0000313" key="27">
    <source>
        <dbReference type="EMBL" id="SEE38958.1"/>
    </source>
</evidence>
<evidence type="ECO:0000256" key="20">
    <source>
        <dbReference type="ARBA" id="ARBA00047734"/>
    </source>
</evidence>
<dbReference type="EC" id="3.1.2.2" evidence="16"/>
<evidence type="ECO:0000256" key="14">
    <source>
        <dbReference type="ARBA" id="ARBA00037002"/>
    </source>
</evidence>
<evidence type="ECO:0000256" key="21">
    <source>
        <dbReference type="ARBA" id="ARBA00047969"/>
    </source>
</evidence>
<feature type="domain" description="Thioesterase" evidence="25">
    <location>
        <begin position="127"/>
        <end position="200"/>
    </location>
</feature>
<evidence type="ECO:0000259" key="26">
    <source>
        <dbReference type="Pfam" id="PF20859"/>
    </source>
</evidence>
<name>A0A1H5IHH2_RHOJO</name>
<evidence type="ECO:0000256" key="12">
    <source>
        <dbReference type="ARBA" id="ARBA00023273"/>
    </source>
</evidence>
<evidence type="ECO:0000256" key="9">
    <source>
        <dbReference type="ARBA" id="ARBA00022946"/>
    </source>
</evidence>
<keyword evidence="5" id="KW-0963">Cytoplasm</keyword>
<evidence type="ECO:0000256" key="5">
    <source>
        <dbReference type="ARBA" id="ARBA00022490"/>
    </source>
</evidence>
<sequence>MKVGTHPTLENSPAGTVLTSPPDGSAVDRATEAARRVVDALLRTDRGNANLDRVAEELNSIAGHLEEHAPAVAERLIDMWNGEGVTRHDPVTGPENAIAPPLVLEGMSDGSVQGTVTLTIPYQGPPGHVHGGVSALLLDHVLGVANAWAGKAGVTAQLSTRYHRPTPLFEPLTLTGKLMSVDGRKITTVGDIRTADGQVCVSVEGLFVDRTVPRPR</sequence>
<dbReference type="GO" id="GO:0006631">
    <property type="term" value="P:fatty acid metabolic process"/>
    <property type="evidence" value="ECO:0007669"/>
    <property type="project" value="UniProtKB-KW"/>
</dbReference>
<evidence type="ECO:0000256" key="22">
    <source>
        <dbReference type="ARBA" id="ARBA00048074"/>
    </source>
</evidence>
<protein>
    <recommendedName>
        <fullName evidence="17">Acyl-coenzyme A thioesterase THEM4</fullName>
        <ecNumber evidence="16">3.1.2.2</ecNumber>
    </recommendedName>
    <alternativeName>
        <fullName evidence="18">Thioesterase superfamily member 4</fullName>
    </alternativeName>
</protein>
<dbReference type="OrthoDB" id="5242242at2"/>
<dbReference type="AlphaFoldDB" id="A0A1H5IHH2"/>
<dbReference type="SUPFAM" id="SSF54637">
    <property type="entry name" value="Thioesterase/thiol ester dehydrase-isomerase"/>
    <property type="match status" value="1"/>
</dbReference>
<dbReference type="Pfam" id="PF20859">
    <property type="entry name" value="RHA1_ro05818_N"/>
    <property type="match status" value="1"/>
</dbReference>
<keyword evidence="12" id="KW-0966">Cell projection</keyword>
<reference evidence="28" key="1">
    <citation type="submission" date="2016-10" db="EMBL/GenBank/DDBJ databases">
        <authorList>
            <person name="Varghese N."/>
        </authorList>
    </citation>
    <scope>NUCLEOTIDE SEQUENCE [LARGE SCALE GENOMIC DNA]</scope>
    <source>
        <strain evidence="28">DSM 44719</strain>
    </source>
</reference>
<dbReference type="GO" id="GO:0016787">
    <property type="term" value="F:hydrolase activity"/>
    <property type="evidence" value="ECO:0007669"/>
    <property type="project" value="UniProtKB-KW"/>
</dbReference>
<comment type="catalytic activity">
    <reaction evidence="23">
        <text>tetradecanoyl-CoA + H2O = tetradecanoate + CoA + H(+)</text>
        <dbReference type="Rhea" id="RHEA:40119"/>
        <dbReference type="ChEBI" id="CHEBI:15377"/>
        <dbReference type="ChEBI" id="CHEBI:15378"/>
        <dbReference type="ChEBI" id="CHEBI:30807"/>
        <dbReference type="ChEBI" id="CHEBI:57287"/>
        <dbReference type="ChEBI" id="CHEBI:57385"/>
    </reaction>
    <physiologicalReaction direction="left-to-right" evidence="23">
        <dbReference type="Rhea" id="RHEA:40120"/>
    </physiologicalReaction>
</comment>
<dbReference type="InterPro" id="IPR029069">
    <property type="entry name" value="HotDog_dom_sf"/>
</dbReference>
<evidence type="ECO:0000256" key="17">
    <source>
        <dbReference type="ARBA" id="ARBA00040123"/>
    </source>
</evidence>
<evidence type="ECO:0000256" key="1">
    <source>
        <dbReference type="ARBA" id="ARBA00004170"/>
    </source>
</evidence>
<evidence type="ECO:0000256" key="11">
    <source>
        <dbReference type="ARBA" id="ARBA00023136"/>
    </source>
</evidence>
<comment type="similarity">
    <text evidence="15">Belongs to the THEM4/THEM5 thioesterase family.</text>
</comment>
<dbReference type="InterPro" id="IPR048654">
    <property type="entry name" value="RHA1_ro05818_N"/>
</dbReference>
<evidence type="ECO:0000256" key="10">
    <source>
        <dbReference type="ARBA" id="ARBA00023098"/>
    </source>
</evidence>
<dbReference type="GO" id="GO:0005737">
    <property type="term" value="C:cytoplasm"/>
    <property type="evidence" value="ECO:0007669"/>
    <property type="project" value="UniProtKB-SubCell"/>
</dbReference>
<keyword evidence="6" id="KW-0053">Apoptosis</keyword>
<evidence type="ECO:0000256" key="4">
    <source>
        <dbReference type="ARBA" id="ARBA00022475"/>
    </source>
</evidence>
<evidence type="ECO:0000256" key="19">
    <source>
        <dbReference type="ARBA" id="ARBA00047588"/>
    </source>
</evidence>
<keyword evidence="4" id="KW-1003">Cell membrane</keyword>
<comment type="catalytic activity">
    <reaction evidence="13">
        <text>(5Z,8Z,11Z,14Z)-eicosatetraenoyl-CoA + H2O = (5Z,8Z,11Z,14Z)-eicosatetraenoate + CoA + H(+)</text>
        <dbReference type="Rhea" id="RHEA:40151"/>
        <dbReference type="ChEBI" id="CHEBI:15377"/>
        <dbReference type="ChEBI" id="CHEBI:15378"/>
        <dbReference type="ChEBI" id="CHEBI:32395"/>
        <dbReference type="ChEBI" id="CHEBI:57287"/>
        <dbReference type="ChEBI" id="CHEBI:57368"/>
    </reaction>
    <physiologicalReaction direction="left-to-right" evidence="13">
        <dbReference type="Rhea" id="RHEA:40152"/>
    </physiologicalReaction>
</comment>
<evidence type="ECO:0000256" key="7">
    <source>
        <dbReference type="ARBA" id="ARBA00022801"/>
    </source>
</evidence>
<evidence type="ECO:0000259" key="25">
    <source>
        <dbReference type="Pfam" id="PF03061"/>
    </source>
</evidence>
<dbReference type="Pfam" id="PF03061">
    <property type="entry name" value="4HBT"/>
    <property type="match status" value="1"/>
</dbReference>
<comment type="catalytic activity">
    <reaction evidence="19">
        <text>octanoyl-CoA + H2O = octanoate + CoA + H(+)</text>
        <dbReference type="Rhea" id="RHEA:30143"/>
        <dbReference type="ChEBI" id="CHEBI:15377"/>
        <dbReference type="ChEBI" id="CHEBI:15378"/>
        <dbReference type="ChEBI" id="CHEBI:25646"/>
        <dbReference type="ChEBI" id="CHEBI:57287"/>
        <dbReference type="ChEBI" id="CHEBI:57386"/>
    </reaction>
    <physiologicalReaction direction="left-to-right" evidence="19">
        <dbReference type="Rhea" id="RHEA:30144"/>
    </physiologicalReaction>
</comment>
<proteinExistence type="inferred from homology"/>
<dbReference type="EMBL" id="FNTL01000004">
    <property type="protein sequence ID" value="SEE38958.1"/>
    <property type="molecule type" value="Genomic_DNA"/>
</dbReference>
<comment type="catalytic activity">
    <reaction evidence="20">
        <text>hexadecanoyl-CoA + H2O = hexadecanoate + CoA + H(+)</text>
        <dbReference type="Rhea" id="RHEA:16645"/>
        <dbReference type="ChEBI" id="CHEBI:7896"/>
        <dbReference type="ChEBI" id="CHEBI:15377"/>
        <dbReference type="ChEBI" id="CHEBI:15378"/>
        <dbReference type="ChEBI" id="CHEBI:57287"/>
        <dbReference type="ChEBI" id="CHEBI:57379"/>
        <dbReference type="EC" id="3.1.2.2"/>
    </reaction>
    <physiologicalReaction direction="left-to-right" evidence="20">
        <dbReference type="Rhea" id="RHEA:16646"/>
    </physiologicalReaction>
</comment>
<keyword evidence="10" id="KW-0443">Lipid metabolism</keyword>
<dbReference type="PANTHER" id="PTHR12418">
    <property type="entry name" value="ACYL-COENZYME A THIOESTERASE THEM4"/>
    <property type="match status" value="1"/>
</dbReference>
<feature type="domain" description="RHA1-ro05818 N-terminal helical" evidence="26">
    <location>
        <begin position="18"/>
        <end position="74"/>
    </location>
</feature>
<accession>A0A1H5IHH2</accession>
<evidence type="ECO:0000256" key="24">
    <source>
        <dbReference type="SAM" id="MobiDB-lite"/>
    </source>
</evidence>